<dbReference type="InterPro" id="IPR045107">
    <property type="entry name" value="SAC3/GANP/THP3"/>
</dbReference>
<dbReference type="EMBL" id="DS989739">
    <property type="protein sequence ID" value="EEA08351.1"/>
    <property type="molecule type" value="Genomic_DNA"/>
</dbReference>
<dbReference type="OrthoDB" id="337508at2759"/>
<dbReference type="eggNOG" id="KOG1861">
    <property type="taxonomic scope" value="Eukaryota"/>
</dbReference>
<dbReference type="RefSeq" id="XP_002142700.1">
    <property type="nucleotide sequence ID" value="XM_002142664.1"/>
</dbReference>
<dbReference type="GO" id="GO:0005634">
    <property type="term" value="C:nucleus"/>
    <property type="evidence" value="ECO:0007669"/>
    <property type="project" value="TreeGrafter"/>
</dbReference>
<feature type="region of interest" description="Disordered" evidence="1">
    <location>
        <begin position="204"/>
        <end position="231"/>
    </location>
</feature>
<protein>
    <submittedName>
        <fullName evidence="3">SAC3/GANP family protein</fullName>
    </submittedName>
</protein>
<dbReference type="InterPro" id="IPR000717">
    <property type="entry name" value="PCI_dom"/>
</dbReference>
<name>B6AJG0_CRYMR</name>
<dbReference type="Gene3D" id="1.25.40.990">
    <property type="match status" value="1"/>
</dbReference>
<reference evidence="3" key="1">
    <citation type="submission" date="2008-06" db="EMBL/GenBank/DDBJ databases">
        <authorList>
            <person name="Lorenzi H."/>
            <person name="Inman J."/>
            <person name="Miller J."/>
            <person name="Schobel S."/>
            <person name="Amedeo P."/>
            <person name="Caler E.V."/>
            <person name="da Silva J."/>
        </authorList>
    </citation>
    <scope>NUCLEOTIDE SEQUENCE [LARGE SCALE GENOMIC DNA]</scope>
    <source>
        <strain evidence="3">RN66</strain>
    </source>
</reference>
<dbReference type="OMA" id="NNARGWI"/>
<dbReference type="VEuPathDB" id="CryptoDB:CMU_021140"/>
<dbReference type="STRING" id="441375.B6AJG0"/>
<dbReference type="Proteomes" id="UP000001460">
    <property type="component" value="Unassembled WGS sequence"/>
</dbReference>
<dbReference type="PROSITE" id="PS50250">
    <property type="entry name" value="PCI"/>
    <property type="match status" value="1"/>
</dbReference>
<dbReference type="PANTHER" id="PTHR12436">
    <property type="entry name" value="80 KDA MCM3-ASSOCIATED PROTEIN"/>
    <property type="match status" value="1"/>
</dbReference>
<dbReference type="PANTHER" id="PTHR12436:SF4">
    <property type="entry name" value="LEUKOCYTE RECEPTOR CLUSTER MEMBER 8"/>
    <property type="match status" value="1"/>
</dbReference>
<dbReference type="AlphaFoldDB" id="B6AJG0"/>
<keyword evidence="4" id="KW-1185">Reference proteome</keyword>
<sequence length="590" mass="68283">MRQSDASAKSLLTGGYRVNSNNARGWISSFANTLGTESHNVSINNIESVSKTQKSLEDWHKAHYFDYYFKSYKSSGVNDETASLYANSCVAELERSGYIVNVVKNQLSTHLIGSEDKHLALDNNNHFNTKIANKVTEDNDLQNWIQRLYSTYCSNGKSIKDIEWNKKISLYAQHISKQYTKALLNGTVKYVDWKVQPIPKKKTIQEFTPEDSKMKNNPLESKKRDTSQTDAQNSDIYPVIPVIKKSKVRNKFHNPEDKNCGTKSENDRMIIDAQGIRRLSWEQILALGRCTEKIVGTYMSLEKPYLRLTASPDPNLVRPEHILRKSLKYIMKNYMNYKCNRTGDLSTIMQFHKQDKNINTVNTKKYDWKYLEEQFRSIRQDLTVQGIKNAFTIEVYETNARLALENEDLGQFNQCQARLRELYTSLSIKFENSNRDEFSCYYILYITLQNMKTDLIRIMSEVENYKKFKGVRFALDICSTLLDGNYYRYFLLSKSAPWKSKHLLNIFRSRQILIALTTITKSSRFINILTLQKIFCFDSKESCYDFLKEHNAVFTKLDTNEVGAILDCKSSGSIFSTSPLLLSRKVQALG</sequence>
<evidence type="ECO:0000313" key="3">
    <source>
        <dbReference type="EMBL" id="EEA08351.1"/>
    </source>
</evidence>
<dbReference type="InterPro" id="IPR005062">
    <property type="entry name" value="SAC3/GANP/THP3_conserved"/>
</dbReference>
<feature type="compositionally biased region" description="Basic and acidic residues" evidence="1">
    <location>
        <begin position="210"/>
        <end position="227"/>
    </location>
</feature>
<dbReference type="GeneID" id="6997863"/>
<evidence type="ECO:0000313" key="4">
    <source>
        <dbReference type="Proteomes" id="UP000001460"/>
    </source>
</evidence>
<proteinExistence type="predicted"/>
<evidence type="ECO:0000259" key="2">
    <source>
        <dbReference type="PROSITE" id="PS50250"/>
    </source>
</evidence>
<accession>B6AJG0</accession>
<dbReference type="Pfam" id="PF03399">
    <property type="entry name" value="SAC3_GANP"/>
    <property type="match status" value="1"/>
</dbReference>
<organism evidence="3 4">
    <name type="scientific">Cryptosporidium muris (strain RN66)</name>
    <dbReference type="NCBI Taxonomy" id="441375"/>
    <lineage>
        <taxon>Eukaryota</taxon>
        <taxon>Sar</taxon>
        <taxon>Alveolata</taxon>
        <taxon>Apicomplexa</taxon>
        <taxon>Conoidasida</taxon>
        <taxon>Coccidia</taxon>
        <taxon>Eucoccidiorida</taxon>
        <taxon>Eimeriorina</taxon>
        <taxon>Cryptosporidiidae</taxon>
        <taxon>Cryptosporidium</taxon>
    </lineage>
</organism>
<feature type="domain" description="PCI" evidence="2">
    <location>
        <begin position="408"/>
        <end position="580"/>
    </location>
</feature>
<gene>
    <name evidence="3" type="ORF">CMU_021140</name>
</gene>
<evidence type="ECO:0000256" key="1">
    <source>
        <dbReference type="SAM" id="MobiDB-lite"/>
    </source>
</evidence>